<keyword evidence="1" id="KW-0472">Membrane</keyword>
<accession>A0A1I4Y203</accession>
<name>A0A1I4Y203_9GAMM</name>
<evidence type="ECO:0000313" key="3">
    <source>
        <dbReference type="Proteomes" id="UP000199339"/>
    </source>
</evidence>
<dbReference type="AlphaFoldDB" id="A0A1I4Y203"/>
<feature type="transmembrane region" description="Helical" evidence="1">
    <location>
        <begin position="46"/>
        <end position="69"/>
    </location>
</feature>
<keyword evidence="1" id="KW-0812">Transmembrane</keyword>
<keyword evidence="1" id="KW-1133">Transmembrane helix</keyword>
<feature type="transmembrane region" description="Helical" evidence="1">
    <location>
        <begin position="6"/>
        <end position="26"/>
    </location>
</feature>
<keyword evidence="3" id="KW-1185">Reference proteome</keyword>
<sequence>MLYRIITIIGALVFVAALFGLIWFFCKKFLEHHGVTDQVSDRATVLATWTFAGISVGLVFAVAGAFVLGPWAFYRTLRGHGVNISDAAAVWWGLGIVVASLGITAAGFFGFLAAVGAY</sequence>
<organism evidence="2 3">
    <name type="scientific">Marinobacter pelagius</name>
    <dbReference type="NCBI Taxonomy" id="379482"/>
    <lineage>
        <taxon>Bacteria</taxon>
        <taxon>Pseudomonadati</taxon>
        <taxon>Pseudomonadota</taxon>
        <taxon>Gammaproteobacteria</taxon>
        <taxon>Pseudomonadales</taxon>
        <taxon>Marinobacteraceae</taxon>
        <taxon>Marinobacter</taxon>
    </lineage>
</organism>
<reference evidence="3" key="1">
    <citation type="submission" date="2016-10" db="EMBL/GenBank/DDBJ databases">
        <authorList>
            <person name="Varghese N."/>
            <person name="Submissions S."/>
        </authorList>
    </citation>
    <scope>NUCLEOTIDE SEQUENCE [LARGE SCALE GENOMIC DNA]</scope>
    <source>
        <strain evidence="3">CGMCC 1.6775</strain>
    </source>
</reference>
<dbReference type="Proteomes" id="UP000199339">
    <property type="component" value="Unassembled WGS sequence"/>
</dbReference>
<evidence type="ECO:0000313" key="2">
    <source>
        <dbReference type="EMBL" id="SFN32104.1"/>
    </source>
</evidence>
<evidence type="ECO:0000256" key="1">
    <source>
        <dbReference type="SAM" id="Phobius"/>
    </source>
</evidence>
<feature type="transmembrane region" description="Helical" evidence="1">
    <location>
        <begin position="89"/>
        <end position="115"/>
    </location>
</feature>
<dbReference type="RefSeq" id="WP_175497273.1">
    <property type="nucleotide sequence ID" value="NZ_FOUR01000007.1"/>
</dbReference>
<gene>
    <name evidence="2" type="ORF">SAMN04487961_2756</name>
</gene>
<protein>
    <submittedName>
        <fullName evidence="2">Uncharacterized protein</fullName>
    </submittedName>
</protein>
<dbReference type="EMBL" id="FOUR01000007">
    <property type="protein sequence ID" value="SFN32104.1"/>
    <property type="molecule type" value="Genomic_DNA"/>
</dbReference>
<proteinExistence type="predicted"/>